<dbReference type="InterPro" id="IPR006966">
    <property type="entry name" value="Peroxin-3"/>
</dbReference>
<dbReference type="AlphaFoldDB" id="A0A915P8B0"/>
<evidence type="ECO:0000313" key="7">
    <source>
        <dbReference type="WBParaSite" id="scf7180000423357.g10812"/>
    </source>
</evidence>
<reference evidence="7" key="1">
    <citation type="submission" date="2022-11" db="UniProtKB">
        <authorList>
            <consortium name="WormBaseParasite"/>
        </authorList>
    </citation>
    <scope>IDENTIFICATION</scope>
</reference>
<evidence type="ECO:0000256" key="5">
    <source>
        <dbReference type="ARBA" id="ARBA00029630"/>
    </source>
</evidence>
<evidence type="ECO:0000256" key="1">
    <source>
        <dbReference type="ARBA" id="ARBA00011494"/>
    </source>
</evidence>
<accession>A0A915P8B0</accession>
<comment type="function">
    <text evidence="4">Involved in peroxisome biosynthesis and integrity. Assembles membrane vesicles before the matrix proteins are translocated. As a docking factor for PEX19, is necessary for the import of peroxisomal membrane proteins in the peroxisomes.</text>
</comment>
<dbReference type="GO" id="GO:0045046">
    <property type="term" value="P:protein import into peroxisome membrane"/>
    <property type="evidence" value="ECO:0007669"/>
    <property type="project" value="TreeGrafter"/>
</dbReference>
<evidence type="ECO:0000256" key="3">
    <source>
        <dbReference type="ARBA" id="ARBA00022593"/>
    </source>
</evidence>
<dbReference type="Proteomes" id="UP000887560">
    <property type="component" value="Unplaced"/>
</dbReference>
<name>A0A915P8B0_9BILA</name>
<evidence type="ECO:0000256" key="4">
    <source>
        <dbReference type="ARBA" id="ARBA00025338"/>
    </source>
</evidence>
<organism evidence="6 7">
    <name type="scientific">Meloidogyne floridensis</name>
    <dbReference type="NCBI Taxonomy" id="298350"/>
    <lineage>
        <taxon>Eukaryota</taxon>
        <taxon>Metazoa</taxon>
        <taxon>Ecdysozoa</taxon>
        <taxon>Nematoda</taxon>
        <taxon>Chromadorea</taxon>
        <taxon>Rhabditida</taxon>
        <taxon>Tylenchina</taxon>
        <taxon>Tylenchomorpha</taxon>
        <taxon>Tylenchoidea</taxon>
        <taxon>Meloidogynidae</taxon>
        <taxon>Meloidogyninae</taxon>
        <taxon>Meloidogyne</taxon>
    </lineage>
</organism>
<dbReference type="WBParaSite" id="scf7180000423357.g10812">
    <property type="protein sequence ID" value="scf7180000423357.g10812"/>
    <property type="gene ID" value="scf7180000423357.g10812"/>
</dbReference>
<protein>
    <recommendedName>
        <fullName evidence="2">Peroxisomal biogenesis factor 3</fullName>
    </recommendedName>
    <alternativeName>
        <fullName evidence="5">Peroxisomal assembly protein PEX3</fullName>
    </alternativeName>
</protein>
<proteinExistence type="predicted"/>
<dbReference type="GO" id="GO:0005778">
    <property type="term" value="C:peroxisomal membrane"/>
    <property type="evidence" value="ECO:0007669"/>
    <property type="project" value="InterPro"/>
</dbReference>
<dbReference type="PANTHER" id="PTHR28080:SF1">
    <property type="entry name" value="PEROXISOMAL BIOGENESIS FACTOR 3"/>
    <property type="match status" value="1"/>
</dbReference>
<dbReference type="GO" id="GO:0030674">
    <property type="term" value="F:protein-macromolecule adaptor activity"/>
    <property type="evidence" value="ECO:0007669"/>
    <property type="project" value="TreeGrafter"/>
</dbReference>
<evidence type="ECO:0000313" key="6">
    <source>
        <dbReference type="Proteomes" id="UP000887560"/>
    </source>
</evidence>
<keyword evidence="3" id="KW-0962">Peroxisome biogenesis</keyword>
<comment type="subunit">
    <text evidence="1">Interacts with PEX19.</text>
</comment>
<dbReference type="Pfam" id="PF04882">
    <property type="entry name" value="Peroxin-3"/>
    <property type="match status" value="1"/>
</dbReference>
<dbReference type="PANTHER" id="PTHR28080">
    <property type="entry name" value="PEROXISOMAL BIOGENESIS FACTOR 3"/>
    <property type="match status" value="1"/>
</dbReference>
<sequence>MVVVLLQPKNQFGWKMLDWENLEKRFKNSFIILMFSTIEFIKRHKRKIAAGTVAAVATCYGAKRLLETSTFNDFVRQPFSFLQNNEDKRTDECLDEERLNLMIELNQEACDKVLLRIAVQLKAKLDNTFDTDSLLEQLSTPEIDSKRKIELWERLKVLSISKIFSAITIFPLVTIVLKAQRAILCQIACNELIQNTKHSNDFNATSIYNDGIKLFKSFFFDDIECTTSEETTTTNSNKNFSKNVQILFCDSIQYLLTEGLNLLLKLIETNCCEIFEKIGLAEKFNFEDFHFLLEQALVKIKKIGEEKNNNFSNFVVPRRGDKLNLFSLNPVDRQNLENLFCQLLLVLQSQQCKTLMDELINKYFENILKFLDDILINGASIPFAKLIPKMNQLFNLIVSTNNNKNASSSSIFWTTLTSEEMKQFTKFVMDGQQQMEAYLTKKLCVQESASADVVFVHQC</sequence>
<evidence type="ECO:0000256" key="2">
    <source>
        <dbReference type="ARBA" id="ARBA00014294"/>
    </source>
</evidence>
<keyword evidence="6" id="KW-1185">Reference proteome</keyword>